<feature type="transmembrane region" description="Helical" evidence="1">
    <location>
        <begin position="55"/>
        <end position="77"/>
    </location>
</feature>
<dbReference type="RefSeq" id="WP_027829362.1">
    <property type="nucleotide sequence ID" value="NZ_AUEH01000055.1"/>
</dbReference>
<dbReference type="PROSITE" id="PS51257">
    <property type="entry name" value="PROKAR_LIPOPROTEIN"/>
    <property type="match status" value="1"/>
</dbReference>
<dbReference type="AlphaFoldDB" id="A0A0R1XI66"/>
<keyword evidence="1" id="KW-0812">Transmembrane</keyword>
<comment type="caution">
    <text evidence="2">The sequence shown here is derived from an EMBL/GenBank/DDBJ whole genome shotgun (WGS) entry which is preliminary data.</text>
</comment>
<keyword evidence="1" id="KW-0472">Membrane</keyword>
<evidence type="ECO:0000313" key="3">
    <source>
        <dbReference type="Proteomes" id="UP000050949"/>
    </source>
</evidence>
<dbReference type="PATRIC" id="fig|1122147.4.peg.776"/>
<protein>
    <submittedName>
        <fullName evidence="2">Uncharacterized protein</fullName>
    </submittedName>
</protein>
<feature type="transmembrane region" description="Helical" evidence="1">
    <location>
        <begin position="14"/>
        <end position="35"/>
    </location>
</feature>
<evidence type="ECO:0000256" key="1">
    <source>
        <dbReference type="SAM" id="Phobius"/>
    </source>
</evidence>
<dbReference type="Proteomes" id="UP000050949">
    <property type="component" value="Unassembled WGS sequence"/>
</dbReference>
<gene>
    <name evidence="2" type="ORF">FC91_GL000747</name>
</gene>
<keyword evidence="1" id="KW-1133">Transmembrane helix</keyword>
<dbReference type="EMBL" id="AZFW01000015">
    <property type="protein sequence ID" value="KRM29393.1"/>
    <property type="molecule type" value="Genomic_DNA"/>
</dbReference>
<reference evidence="2 3" key="1">
    <citation type="journal article" date="2015" name="Genome Announc.">
        <title>Expanding the biotechnology potential of lactobacilli through comparative genomics of 213 strains and associated genera.</title>
        <authorList>
            <person name="Sun Z."/>
            <person name="Harris H.M."/>
            <person name="McCann A."/>
            <person name="Guo C."/>
            <person name="Argimon S."/>
            <person name="Zhang W."/>
            <person name="Yang X."/>
            <person name="Jeffery I.B."/>
            <person name="Cooney J.C."/>
            <person name="Kagawa T.F."/>
            <person name="Liu W."/>
            <person name="Song Y."/>
            <person name="Salvetti E."/>
            <person name="Wrobel A."/>
            <person name="Rasinkangas P."/>
            <person name="Parkhill J."/>
            <person name="Rea M.C."/>
            <person name="O'Sullivan O."/>
            <person name="Ritari J."/>
            <person name="Douillard F.P."/>
            <person name="Paul Ross R."/>
            <person name="Yang R."/>
            <person name="Briner A.E."/>
            <person name="Felis G.E."/>
            <person name="de Vos W.M."/>
            <person name="Barrangou R."/>
            <person name="Klaenhammer T.R."/>
            <person name="Caufield P.W."/>
            <person name="Cui Y."/>
            <person name="Zhang H."/>
            <person name="O'Toole P.W."/>
        </authorList>
    </citation>
    <scope>NUCLEOTIDE SEQUENCE [LARGE SCALE GENOMIC DNA]</scope>
    <source>
        <strain evidence="2 3">DSM 16991</strain>
    </source>
</reference>
<sequence>MYVVRKFLHSDKTINIFGVVVVLACIIAALMMPNWAVTYVVPDEFSYNDFLLRVFLRTVAYIMIWTVALIFGIRLSFFSSHKD</sequence>
<organism evidence="2 3">
    <name type="scientific">Schleiferilactobacillus harbinensis DSM 16991</name>
    <dbReference type="NCBI Taxonomy" id="1122147"/>
    <lineage>
        <taxon>Bacteria</taxon>
        <taxon>Bacillati</taxon>
        <taxon>Bacillota</taxon>
        <taxon>Bacilli</taxon>
        <taxon>Lactobacillales</taxon>
        <taxon>Lactobacillaceae</taxon>
        <taxon>Schleiferilactobacillus</taxon>
    </lineage>
</organism>
<dbReference type="OrthoDB" id="9945860at2"/>
<evidence type="ECO:0000313" key="2">
    <source>
        <dbReference type="EMBL" id="KRM29393.1"/>
    </source>
</evidence>
<name>A0A0R1XI66_9LACO</name>
<accession>A0A0R1XI66</accession>
<proteinExistence type="predicted"/>